<dbReference type="EMBL" id="KV875873">
    <property type="protein sequence ID" value="RZR73280.1"/>
    <property type="molecule type" value="Genomic_DNA"/>
</dbReference>
<evidence type="ECO:0000313" key="1">
    <source>
        <dbReference type="EMBL" id="RZR73280.1"/>
    </source>
</evidence>
<name>A0A444CZP2_ENSVE</name>
<sequence length="128" mass="15000">MWYNCLRPFSVSSFDQLVKESEHNFLASIRPKLFMAIVLGLSQKDNKSFSHFVAHFTTEIRAILDAHPFFIIQAFLMGLRSSKFFLSLIERSLTTITEMLQRANQYIIVEALVARKREEHKRPHTKKL</sequence>
<gene>
    <name evidence="1" type="ORF">BHM03_00022264</name>
</gene>
<protein>
    <submittedName>
        <fullName evidence="1">Uncharacterized protein</fullName>
    </submittedName>
</protein>
<dbReference type="AlphaFoldDB" id="A0A444CZP2"/>
<dbReference type="Proteomes" id="UP000290560">
    <property type="component" value="Unassembled WGS sequence"/>
</dbReference>
<accession>A0A444CZP2</accession>
<proteinExistence type="predicted"/>
<reference evidence="1" key="1">
    <citation type="journal article" date="2018" name="Data Brief">
        <title>Genome sequence data from 17 accessions of Ensete ventricosum, a staple food crop for millions in Ethiopia.</title>
        <authorList>
            <person name="Yemataw Z."/>
            <person name="Muzemil S."/>
            <person name="Ambachew D."/>
            <person name="Tripathi L."/>
            <person name="Tesfaye K."/>
            <person name="Chala A."/>
            <person name="Farbos A."/>
            <person name="O'Neill P."/>
            <person name="Moore K."/>
            <person name="Grant M."/>
            <person name="Studholme D.J."/>
        </authorList>
    </citation>
    <scope>NUCLEOTIDE SEQUENCE [LARGE SCALE GENOMIC DNA]</scope>
    <source>
        <tissue evidence="1">Leaf</tissue>
    </source>
</reference>
<organism evidence="1">
    <name type="scientific">Ensete ventricosum</name>
    <name type="common">Abyssinian banana</name>
    <name type="synonym">Musa ensete</name>
    <dbReference type="NCBI Taxonomy" id="4639"/>
    <lineage>
        <taxon>Eukaryota</taxon>
        <taxon>Viridiplantae</taxon>
        <taxon>Streptophyta</taxon>
        <taxon>Embryophyta</taxon>
        <taxon>Tracheophyta</taxon>
        <taxon>Spermatophyta</taxon>
        <taxon>Magnoliopsida</taxon>
        <taxon>Liliopsida</taxon>
        <taxon>Zingiberales</taxon>
        <taxon>Musaceae</taxon>
        <taxon>Ensete</taxon>
    </lineage>
</organism>